<proteinExistence type="predicted"/>
<dbReference type="Pfam" id="PF18049">
    <property type="entry name" value="DNA_pol_P_Exo"/>
    <property type="match status" value="1"/>
</dbReference>
<gene>
    <name evidence="2" type="ORF">QTO34_008575</name>
</gene>
<name>A0AA40IAZ5_CNENI</name>
<dbReference type="AlphaFoldDB" id="A0AA40IAZ5"/>
<evidence type="ECO:0000259" key="1">
    <source>
        <dbReference type="Pfam" id="PF18049"/>
    </source>
</evidence>
<accession>A0AA40IAZ5</accession>
<protein>
    <recommendedName>
        <fullName evidence="1">DNA polymerase nu pseudo-exo domain-containing protein</fullName>
    </recommendedName>
</protein>
<reference evidence="2" key="1">
    <citation type="submission" date="2023-06" db="EMBL/GenBank/DDBJ databases">
        <title>Reference genome for the Northern bat (Eptesicus nilssonii), a most northern bat species.</title>
        <authorList>
            <person name="Laine V.N."/>
            <person name="Pulliainen A.T."/>
            <person name="Lilley T.M."/>
        </authorList>
    </citation>
    <scope>NUCLEOTIDE SEQUENCE</scope>
    <source>
        <strain evidence="2">BLF_Eptnil</strain>
        <tissue evidence="2">Kidney</tissue>
    </source>
</reference>
<evidence type="ECO:0000313" key="2">
    <source>
        <dbReference type="EMBL" id="KAK1346106.1"/>
    </source>
</evidence>
<feature type="domain" description="DNA polymerase nu pseudo-exo" evidence="1">
    <location>
        <begin position="60"/>
        <end position="161"/>
    </location>
</feature>
<dbReference type="GO" id="GO:0003676">
    <property type="term" value="F:nucleic acid binding"/>
    <property type="evidence" value="ECO:0007669"/>
    <property type="project" value="InterPro"/>
</dbReference>
<dbReference type="Gene3D" id="3.30.420.10">
    <property type="entry name" value="Ribonuclease H-like superfamily/Ribonuclease H"/>
    <property type="match status" value="1"/>
</dbReference>
<dbReference type="InterPro" id="IPR036397">
    <property type="entry name" value="RNaseH_sf"/>
</dbReference>
<dbReference type="EMBL" id="JAULJE010000002">
    <property type="protein sequence ID" value="KAK1346106.1"/>
    <property type="molecule type" value="Genomic_DNA"/>
</dbReference>
<evidence type="ECO:0000313" key="3">
    <source>
        <dbReference type="Proteomes" id="UP001177744"/>
    </source>
</evidence>
<dbReference type="Proteomes" id="UP001177744">
    <property type="component" value="Unassembled WGS sequence"/>
</dbReference>
<organism evidence="2 3">
    <name type="scientific">Cnephaeus nilssonii</name>
    <name type="common">Northern bat</name>
    <name type="synonym">Eptesicus nilssonii</name>
    <dbReference type="NCBI Taxonomy" id="3371016"/>
    <lineage>
        <taxon>Eukaryota</taxon>
        <taxon>Metazoa</taxon>
        <taxon>Chordata</taxon>
        <taxon>Craniata</taxon>
        <taxon>Vertebrata</taxon>
        <taxon>Euteleostomi</taxon>
        <taxon>Mammalia</taxon>
        <taxon>Eutheria</taxon>
        <taxon>Laurasiatheria</taxon>
        <taxon>Chiroptera</taxon>
        <taxon>Yangochiroptera</taxon>
        <taxon>Vespertilionidae</taxon>
        <taxon>Cnephaeus</taxon>
    </lineage>
</organism>
<comment type="caution">
    <text evidence="2">The sequence shown here is derived from an EMBL/GenBank/DDBJ whole genome shotgun (WGS) entry which is preliminary data.</text>
</comment>
<keyword evidence="3" id="KW-1185">Reference proteome</keyword>
<dbReference type="InterPro" id="IPR040940">
    <property type="entry name" value="DNA_pol_P_Exo"/>
</dbReference>
<sequence length="165" mass="17865">MVQPSYELTRAAQKAGGPLAASAPGRVPEEGVRPSDRCIYIETAQPAVCSQEQEAHNQFARIFVRTVLQYFGDDGSWKHGTLPLMVADFVGLDPRIAAWLIDPSDATPSFEDLVAKSFGNTVTVTVSSTYGNSSRNTVNQNVCANLRVLSRLTMDLCSQLKASTV</sequence>